<feature type="region of interest" description="Disordered" evidence="1">
    <location>
        <begin position="306"/>
        <end position="351"/>
    </location>
</feature>
<keyword evidence="2" id="KW-0472">Membrane</keyword>
<feature type="transmembrane region" description="Helical" evidence="2">
    <location>
        <begin position="12"/>
        <end position="30"/>
    </location>
</feature>
<accession>A0A1H2T939</accession>
<dbReference type="RefSeq" id="WP_004514972.1">
    <property type="nucleotide sequence ID" value="NZ_FNOF01000003.1"/>
</dbReference>
<feature type="domain" description="DUF4350" evidence="3">
    <location>
        <begin position="103"/>
        <end position="299"/>
    </location>
</feature>
<feature type="region of interest" description="Disordered" evidence="1">
    <location>
        <begin position="34"/>
        <end position="75"/>
    </location>
</feature>
<evidence type="ECO:0000313" key="5">
    <source>
        <dbReference type="Proteomes" id="UP000182573"/>
    </source>
</evidence>
<evidence type="ECO:0000256" key="2">
    <source>
        <dbReference type="SAM" id="Phobius"/>
    </source>
</evidence>
<dbReference type="InterPro" id="IPR029062">
    <property type="entry name" value="Class_I_gatase-like"/>
</dbReference>
<dbReference type="AlphaFoldDB" id="A0A1H2T939"/>
<keyword evidence="2" id="KW-1133">Transmembrane helix</keyword>
<keyword evidence="2" id="KW-0812">Transmembrane</keyword>
<feature type="compositionally biased region" description="Polar residues" evidence="1">
    <location>
        <begin position="43"/>
        <end position="52"/>
    </location>
</feature>
<gene>
    <name evidence="4" type="ORF">SAMN05443574_103104</name>
</gene>
<evidence type="ECO:0000259" key="3">
    <source>
        <dbReference type="Pfam" id="PF14258"/>
    </source>
</evidence>
<feature type="compositionally biased region" description="Pro residues" evidence="1">
    <location>
        <begin position="335"/>
        <end position="351"/>
    </location>
</feature>
<evidence type="ECO:0000256" key="1">
    <source>
        <dbReference type="SAM" id="MobiDB-lite"/>
    </source>
</evidence>
<sequence length="351" mass="36675">MTEGRIVKPLAVFIVVLVVILGGTFLLAVVNPGSSGPPDGQSIDGQSPSQYQPDAVNAPVDPEDGEISIDTDGSDKRILVDTSHGNQVSESELEPITEAVFEAGHTIEYGTSGTASFADSLGQYDGVLIVQPLGSYSQEERDALQEYTEDGGRVVILAEPTQTRLSTGFTQSTTTVSFGANNATEQYGIRMGAEQLYNVDDRANDNNFKAIYASPSDDGELTDGVETITFDTAGYAVVNGDAETKFTAAEGTRTLETRRTGTYATVVRNDNMVFVADSTLVGSSEIYDADNEVFIGNLLSFLLDGEAPDPDGGATPSAGFGTGDSASTPAETPSEPTPTPTPTPAPTPSGS</sequence>
<protein>
    <recommendedName>
        <fullName evidence="3">DUF4350 domain-containing protein</fullName>
    </recommendedName>
</protein>
<dbReference type="SUPFAM" id="SSF52317">
    <property type="entry name" value="Class I glutamine amidotransferase-like"/>
    <property type="match status" value="1"/>
</dbReference>
<feature type="compositionally biased region" description="Low complexity" evidence="1">
    <location>
        <begin position="325"/>
        <end position="334"/>
    </location>
</feature>
<organism evidence="4 5">
    <name type="scientific">Haloarcula vallismortis</name>
    <name type="common">Halobacterium vallismortis</name>
    <dbReference type="NCBI Taxonomy" id="28442"/>
    <lineage>
        <taxon>Archaea</taxon>
        <taxon>Methanobacteriati</taxon>
        <taxon>Methanobacteriota</taxon>
        <taxon>Stenosarchaea group</taxon>
        <taxon>Halobacteria</taxon>
        <taxon>Halobacteriales</taxon>
        <taxon>Haloarculaceae</taxon>
        <taxon>Haloarcula</taxon>
    </lineage>
</organism>
<dbReference type="Proteomes" id="UP000182573">
    <property type="component" value="Unassembled WGS sequence"/>
</dbReference>
<name>A0A1H2T939_HALVA</name>
<reference evidence="4 5" key="1">
    <citation type="submission" date="2016-10" db="EMBL/GenBank/DDBJ databases">
        <authorList>
            <person name="de Groot N.N."/>
        </authorList>
    </citation>
    <scope>NUCLEOTIDE SEQUENCE [LARGE SCALE GENOMIC DNA]</scope>
    <source>
        <strain evidence="4 5">DSM 3756</strain>
    </source>
</reference>
<dbReference type="EMBL" id="FNOF01000003">
    <property type="protein sequence ID" value="SDW40350.1"/>
    <property type="molecule type" value="Genomic_DNA"/>
</dbReference>
<proteinExistence type="predicted"/>
<dbReference type="STRING" id="28442.SAMN05443574_103104"/>
<evidence type="ECO:0000313" key="4">
    <source>
        <dbReference type="EMBL" id="SDW40350.1"/>
    </source>
</evidence>
<dbReference type="InterPro" id="IPR025646">
    <property type="entry name" value="DUF4350"/>
</dbReference>
<dbReference type="Pfam" id="PF14258">
    <property type="entry name" value="DUF4350"/>
    <property type="match status" value="1"/>
</dbReference>